<dbReference type="GeneID" id="111126020"/>
<accession>A0A8B8DEG8</accession>
<reference evidence="2" key="1">
    <citation type="submission" date="2025-08" db="UniProtKB">
        <authorList>
            <consortium name="RefSeq"/>
        </authorList>
    </citation>
    <scope>IDENTIFICATION</scope>
    <source>
        <tissue evidence="2">Whole sample</tissue>
    </source>
</reference>
<dbReference type="InterPro" id="IPR011042">
    <property type="entry name" value="6-blade_b-propeller_TolB-like"/>
</dbReference>
<dbReference type="Proteomes" id="UP000694844">
    <property type="component" value="Chromosome 3"/>
</dbReference>
<proteinExistence type="predicted"/>
<evidence type="ECO:0000313" key="2">
    <source>
        <dbReference type="RefSeq" id="XP_022326090.1"/>
    </source>
</evidence>
<dbReference type="KEGG" id="cvn:111126020"/>
<name>A0A8B8DEG8_CRAVI</name>
<protein>
    <submittedName>
        <fullName evidence="2">Uncharacterized protein LOC111126020</fullName>
    </submittedName>
</protein>
<keyword evidence="1" id="KW-1185">Reference proteome</keyword>
<dbReference type="SUPFAM" id="SSF63829">
    <property type="entry name" value="Calcium-dependent phosphotriesterase"/>
    <property type="match status" value="1"/>
</dbReference>
<sequence length="405" mass="46828">MNFPKLFLSTSEFDIKYLFDFANIDVSNSKDFLSESNVYDITHLSNKIKDISYNSEKEAIFVAEEHVKEIKEINDKGDLGRVFTTEHAPDHIKSSSKGIIYGSLGNSSISMSRWETPQKVEPVFNEKDWFPRCINVTKNDEIIILLKSWPEQRGKVVFLNDDFMKIKVIEYDEEKRPIYRDPKYIVEHNVNSNICVSDRSALVVVDKVGKYRFRYTGRTPEVDFNPLNICVNSKGCILLLDVKSQLKTVIHEISSDGELLRYIMSPQLQCVTAMDIAKNDYLLIAKTEGKIQKIELMNKENEVCFEENLPLHSENGNDQIKYESLKRTSFEMNRLDSPGKVENPFAEKDDISRTDKTFKNDIPVCSKSWSEQKAKKNLWKSPLLRKNPSIETENKNSCFLDHFVC</sequence>
<gene>
    <name evidence="2" type="primary">LOC111126020</name>
</gene>
<dbReference type="AlphaFoldDB" id="A0A8B8DEG8"/>
<dbReference type="Gene3D" id="2.120.10.30">
    <property type="entry name" value="TolB, C-terminal domain"/>
    <property type="match status" value="1"/>
</dbReference>
<dbReference type="RefSeq" id="XP_022326090.1">
    <property type="nucleotide sequence ID" value="XM_022470382.1"/>
</dbReference>
<organism evidence="1 2">
    <name type="scientific">Crassostrea virginica</name>
    <name type="common">Eastern oyster</name>
    <dbReference type="NCBI Taxonomy" id="6565"/>
    <lineage>
        <taxon>Eukaryota</taxon>
        <taxon>Metazoa</taxon>
        <taxon>Spiralia</taxon>
        <taxon>Lophotrochozoa</taxon>
        <taxon>Mollusca</taxon>
        <taxon>Bivalvia</taxon>
        <taxon>Autobranchia</taxon>
        <taxon>Pteriomorphia</taxon>
        <taxon>Ostreida</taxon>
        <taxon>Ostreoidea</taxon>
        <taxon>Ostreidae</taxon>
        <taxon>Crassostrea</taxon>
    </lineage>
</organism>
<evidence type="ECO:0000313" key="1">
    <source>
        <dbReference type="Proteomes" id="UP000694844"/>
    </source>
</evidence>
<dbReference type="OrthoDB" id="10571466at2759"/>